<keyword evidence="3" id="KW-1185">Reference proteome</keyword>
<protein>
    <submittedName>
        <fullName evidence="2">DUF1330 domain-containing protein</fullName>
    </submittedName>
</protein>
<accession>A0A3M0MJI8</accession>
<reference evidence="2 3" key="1">
    <citation type="submission" date="2018-07" db="EMBL/GenBank/DDBJ databases">
        <authorList>
            <person name="Zhang Y."/>
            <person name="Wang L."/>
            <person name="Ma S."/>
        </authorList>
    </citation>
    <scope>NUCLEOTIDE SEQUENCE [LARGE SCALE GENOMIC DNA]</scope>
    <source>
        <strain evidence="2 3">4-2</strain>
    </source>
</reference>
<dbReference type="InterPro" id="IPR010753">
    <property type="entry name" value="DUF1330"/>
</dbReference>
<dbReference type="OrthoDB" id="9806380at2"/>
<evidence type="ECO:0000313" key="2">
    <source>
        <dbReference type="EMBL" id="RMC37233.1"/>
    </source>
</evidence>
<evidence type="ECO:0000313" key="3">
    <source>
        <dbReference type="Proteomes" id="UP000273516"/>
    </source>
</evidence>
<proteinExistence type="predicted"/>
<name>A0A3M0MJI8_9RHOB</name>
<dbReference type="InterPro" id="IPR011008">
    <property type="entry name" value="Dimeric_a/b-barrel"/>
</dbReference>
<feature type="domain" description="DUF1330" evidence="1">
    <location>
        <begin position="3"/>
        <end position="95"/>
    </location>
</feature>
<dbReference type="Gene3D" id="3.30.70.100">
    <property type="match status" value="1"/>
</dbReference>
<dbReference type="Pfam" id="PF07045">
    <property type="entry name" value="DUF1330"/>
    <property type="match status" value="1"/>
</dbReference>
<dbReference type="AlphaFoldDB" id="A0A3M0MJI8"/>
<evidence type="ECO:0000259" key="1">
    <source>
        <dbReference type="Pfam" id="PF07045"/>
    </source>
</evidence>
<dbReference type="RefSeq" id="WP_122110328.1">
    <property type="nucleotide sequence ID" value="NZ_QOKZ01000001.1"/>
</dbReference>
<dbReference type="PANTHER" id="PTHR41521">
    <property type="match status" value="1"/>
</dbReference>
<dbReference type="SUPFAM" id="SSF54909">
    <property type="entry name" value="Dimeric alpha+beta barrel"/>
    <property type="match status" value="1"/>
</dbReference>
<comment type="caution">
    <text evidence="2">The sequence shown here is derived from an EMBL/GenBank/DDBJ whole genome shotgun (WGS) entry which is preliminary data.</text>
</comment>
<gene>
    <name evidence="2" type="ORF">C9E81_00255</name>
</gene>
<organism evidence="2 3">
    <name type="scientific">Paracoccus alkanivorans</name>
    <dbReference type="NCBI Taxonomy" id="2116655"/>
    <lineage>
        <taxon>Bacteria</taxon>
        <taxon>Pseudomonadati</taxon>
        <taxon>Pseudomonadota</taxon>
        <taxon>Alphaproteobacteria</taxon>
        <taxon>Rhodobacterales</taxon>
        <taxon>Paracoccaceae</taxon>
        <taxon>Paracoccus</taxon>
    </lineage>
</organism>
<dbReference type="PANTHER" id="PTHR41521:SF4">
    <property type="entry name" value="BLR0684 PROTEIN"/>
    <property type="match status" value="1"/>
</dbReference>
<dbReference type="Proteomes" id="UP000273516">
    <property type="component" value="Unassembled WGS sequence"/>
</dbReference>
<dbReference type="EMBL" id="QOKZ01000001">
    <property type="protein sequence ID" value="RMC37233.1"/>
    <property type="molecule type" value="Genomic_DNA"/>
</dbReference>
<sequence length="95" mass="10686">MAKAYWIANVTVTDSEKYTGYQALAVKAFGKYGARFLVRSGRAETLEGTDWERHVVIEFDSREQAIACYNSPEYRAARDARRDACIADIAIIDGM</sequence>